<dbReference type="Gene3D" id="3.40.50.300">
    <property type="entry name" value="P-loop containing nucleotide triphosphate hydrolases"/>
    <property type="match status" value="1"/>
</dbReference>
<reference evidence="1 2" key="1">
    <citation type="journal article" date="2020" name="IScience">
        <title>Genome Sequencing of the Endangered Kingdonia uniflora (Circaeasteraceae, Ranunculales) Reveals Potential Mechanisms of Evolutionary Specialization.</title>
        <authorList>
            <person name="Sun Y."/>
            <person name="Deng T."/>
            <person name="Zhang A."/>
            <person name="Moore M.J."/>
            <person name="Landis J.B."/>
            <person name="Lin N."/>
            <person name="Zhang H."/>
            <person name="Zhang X."/>
            <person name="Huang J."/>
            <person name="Zhang X."/>
            <person name="Sun H."/>
            <person name="Wang H."/>
        </authorList>
    </citation>
    <scope>NUCLEOTIDE SEQUENCE [LARGE SCALE GENOMIC DNA]</scope>
    <source>
        <strain evidence="1">TB1705</strain>
        <tissue evidence="1">Leaf</tissue>
    </source>
</reference>
<sequence>MALTRARYYLWILGNEQTLINSGSVWKKLVIDTKDQECFFNANDDEGLSKAIINSVIELDQLDDFLNGDLLFK</sequence>
<name>A0A7J7PBI3_9MAGN</name>
<dbReference type="PANTHER" id="PTHR10887">
    <property type="entry name" value="DNA2/NAM7 HELICASE FAMILY"/>
    <property type="match status" value="1"/>
</dbReference>
<organism evidence="1 2">
    <name type="scientific">Kingdonia uniflora</name>
    <dbReference type="NCBI Taxonomy" id="39325"/>
    <lineage>
        <taxon>Eukaryota</taxon>
        <taxon>Viridiplantae</taxon>
        <taxon>Streptophyta</taxon>
        <taxon>Embryophyta</taxon>
        <taxon>Tracheophyta</taxon>
        <taxon>Spermatophyta</taxon>
        <taxon>Magnoliopsida</taxon>
        <taxon>Ranunculales</taxon>
        <taxon>Circaeasteraceae</taxon>
        <taxon>Kingdonia</taxon>
    </lineage>
</organism>
<dbReference type="Proteomes" id="UP000541444">
    <property type="component" value="Unassembled WGS sequence"/>
</dbReference>
<dbReference type="EMBL" id="JACGCM010000076">
    <property type="protein sequence ID" value="KAF6176494.1"/>
    <property type="molecule type" value="Genomic_DNA"/>
</dbReference>
<comment type="caution">
    <text evidence="1">The sequence shown here is derived from an EMBL/GenBank/DDBJ whole genome shotgun (WGS) entry which is preliminary data.</text>
</comment>
<keyword evidence="2" id="KW-1185">Reference proteome</keyword>
<protein>
    <submittedName>
        <fullName evidence="1">Uncharacterized protein</fullName>
    </submittedName>
</protein>
<evidence type="ECO:0000313" key="2">
    <source>
        <dbReference type="Proteomes" id="UP000541444"/>
    </source>
</evidence>
<dbReference type="InterPro" id="IPR027417">
    <property type="entry name" value="P-loop_NTPase"/>
</dbReference>
<proteinExistence type="predicted"/>
<dbReference type="AlphaFoldDB" id="A0A7J7PBI3"/>
<dbReference type="PANTHER" id="PTHR10887:SF522">
    <property type="entry name" value="P-LOOP CONTAINING NUCLEOSIDE TRIPHOSPHATE HYDROLASES SUPERFAMILY PROTEIN"/>
    <property type="match status" value="1"/>
</dbReference>
<feature type="non-terminal residue" evidence="1">
    <location>
        <position position="1"/>
    </location>
</feature>
<evidence type="ECO:0000313" key="1">
    <source>
        <dbReference type="EMBL" id="KAF6176494.1"/>
    </source>
</evidence>
<dbReference type="OrthoDB" id="6513042at2759"/>
<accession>A0A7J7PBI3</accession>
<gene>
    <name evidence="1" type="ORF">GIB67_007877</name>
</gene>
<dbReference type="InterPro" id="IPR045055">
    <property type="entry name" value="DNA2/NAM7-like"/>
</dbReference>